<dbReference type="AlphaFoldDB" id="A0A286U952"/>
<name>A0A286U952_9AGAM</name>
<accession>A0A286U952</accession>
<sequence length="160" mass="18942">MVEIYQDRRRAECSRSTLDSTVPPPYSLRLQRELRYNREQNTLRHNFTQCERERSEDELKLLALERMKEELEKRELEHQNIVSQMRQRVTGCLETSDECSHEDLLQLRSLAEHRLAATTKEKGLISEEIVRLKSLSSQTNELKKINYETSFNHPITPSLN</sequence>
<keyword evidence="1" id="KW-0175">Coiled coil</keyword>
<dbReference type="InParanoid" id="A0A286U952"/>
<keyword evidence="3" id="KW-1185">Reference proteome</keyword>
<protein>
    <submittedName>
        <fullName evidence="2">Uncharacterized protein</fullName>
    </submittedName>
</protein>
<evidence type="ECO:0000256" key="1">
    <source>
        <dbReference type="SAM" id="Coils"/>
    </source>
</evidence>
<gene>
    <name evidence="2" type="ORF">PNOK_0773200</name>
</gene>
<feature type="coiled-coil region" evidence="1">
    <location>
        <begin position="52"/>
        <end position="88"/>
    </location>
</feature>
<dbReference type="Proteomes" id="UP000217199">
    <property type="component" value="Unassembled WGS sequence"/>
</dbReference>
<proteinExistence type="predicted"/>
<dbReference type="EMBL" id="NBII01000008">
    <property type="protein sequence ID" value="PAV16112.1"/>
    <property type="molecule type" value="Genomic_DNA"/>
</dbReference>
<evidence type="ECO:0000313" key="3">
    <source>
        <dbReference type="Proteomes" id="UP000217199"/>
    </source>
</evidence>
<reference evidence="2 3" key="1">
    <citation type="journal article" date="2017" name="Mol. Ecol.">
        <title>Comparative and population genomic landscape of Phellinus noxius: A hypervariable fungus causing root rot in trees.</title>
        <authorList>
            <person name="Chung C.L."/>
            <person name="Lee T.J."/>
            <person name="Akiba M."/>
            <person name="Lee H.H."/>
            <person name="Kuo T.H."/>
            <person name="Liu D."/>
            <person name="Ke H.M."/>
            <person name="Yokoi T."/>
            <person name="Roa M.B."/>
            <person name="Lu M.J."/>
            <person name="Chang Y.Y."/>
            <person name="Ann P.J."/>
            <person name="Tsai J.N."/>
            <person name="Chen C.Y."/>
            <person name="Tzean S.S."/>
            <person name="Ota Y."/>
            <person name="Hattori T."/>
            <person name="Sahashi N."/>
            <person name="Liou R.F."/>
            <person name="Kikuchi T."/>
            <person name="Tsai I.J."/>
        </authorList>
    </citation>
    <scope>NUCLEOTIDE SEQUENCE [LARGE SCALE GENOMIC DNA]</scope>
    <source>
        <strain evidence="2 3">FFPRI411160</strain>
    </source>
</reference>
<organism evidence="2 3">
    <name type="scientific">Pyrrhoderma noxium</name>
    <dbReference type="NCBI Taxonomy" id="2282107"/>
    <lineage>
        <taxon>Eukaryota</taxon>
        <taxon>Fungi</taxon>
        <taxon>Dikarya</taxon>
        <taxon>Basidiomycota</taxon>
        <taxon>Agaricomycotina</taxon>
        <taxon>Agaricomycetes</taxon>
        <taxon>Hymenochaetales</taxon>
        <taxon>Hymenochaetaceae</taxon>
        <taxon>Pyrrhoderma</taxon>
    </lineage>
</organism>
<comment type="caution">
    <text evidence="2">The sequence shown here is derived from an EMBL/GenBank/DDBJ whole genome shotgun (WGS) entry which is preliminary data.</text>
</comment>
<evidence type="ECO:0000313" key="2">
    <source>
        <dbReference type="EMBL" id="PAV16112.1"/>
    </source>
</evidence>